<dbReference type="AlphaFoldDB" id="A0AAU7ZT32"/>
<protein>
    <submittedName>
        <fullName evidence="2">RidA family protein</fullName>
    </submittedName>
</protein>
<dbReference type="FunFam" id="3.30.1330.40:FF:000001">
    <property type="entry name" value="L-PSP family endoribonuclease"/>
    <property type="match status" value="1"/>
</dbReference>
<dbReference type="EMBL" id="CP132942">
    <property type="protein sequence ID" value="XCB34127.1"/>
    <property type="molecule type" value="Genomic_DNA"/>
</dbReference>
<dbReference type="CDD" id="cd00448">
    <property type="entry name" value="YjgF_YER057c_UK114_family"/>
    <property type="match status" value="1"/>
</dbReference>
<proteinExistence type="inferred from homology"/>
<dbReference type="InterPro" id="IPR035959">
    <property type="entry name" value="RutC-like_sf"/>
</dbReference>
<organism evidence="2">
    <name type="scientific">Tunturiibacter psychrotolerans</name>
    <dbReference type="NCBI Taxonomy" id="3069686"/>
    <lineage>
        <taxon>Bacteria</taxon>
        <taxon>Pseudomonadati</taxon>
        <taxon>Acidobacteriota</taxon>
        <taxon>Terriglobia</taxon>
        <taxon>Terriglobales</taxon>
        <taxon>Acidobacteriaceae</taxon>
        <taxon>Tunturiibacter</taxon>
    </lineage>
</organism>
<sequence length="134" mass="13758">MSDQKKTAISTKEAPAAIGPYSQAVRVGDMLFASGQVGLDPATGQMVAGGITEQTVRVLENVKAVLAQAGLDLSHVVKTTVFLKSMGDFAVMNEIYAKYLAPEGVVAPARSTVAAAGLPKDALVEIEVIAKGGA</sequence>
<dbReference type="RefSeq" id="WP_353064970.1">
    <property type="nucleotide sequence ID" value="NZ_CP132942.1"/>
</dbReference>
<evidence type="ECO:0000313" key="2">
    <source>
        <dbReference type="EMBL" id="XCB34127.1"/>
    </source>
</evidence>
<dbReference type="SUPFAM" id="SSF55298">
    <property type="entry name" value="YjgF-like"/>
    <property type="match status" value="1"/>
</dbReference>
<reference evidence="2" key="2">
    <citation type="journal article" date="2024" name="Environ. Microbiol.">
        <title>Genome analysis and description of Tunturibacter gen. nov. expands the diversity of Terriglobia in tundra soils.</title>
        <authorList>
            <person name="Messyasz A."/>
            <person name="Mannisto M.K."/>
            <person name="Kerkhof L.J."/>
            <person name="Haggblom M.M."/>
        </authorList>
    </citation>
    <scope>NUCLEOTIDE SEQUENCE</scope>
    <source>
        <strain evidence="2">X5P6</strain>
    </source>
</reference>
<dbReference type="NCBIfam" id="TIGR00004">
    <property type="entry name" value="Rid family detoxifying hydrolase"/>
    <property type="match status" value="1"/>
</dbReference>
<dbReference type="PANTHER" id="PTHR11803">
    <property type="entry name" value="2-IMINOBUTANOATE/2-IMINOPROPANOATE DEAMINASE RIDA"/>
    <property type="match status" value="1"/>
</dbReference>
<name>A0AAU7ZT32_9BACT</name>
<accession>A0AAU7ZT32</accession>
<dbReference type="Gene3D" id="3.30.1330.40">
    <property type="entry name" value="RutC-like"/>
    <property type="match status" value="1"/>
</dbReference>
<dbReference type="InterPro" id="IPR019897">
    <property type="entry name" value="RidA_CS"/>
</dbReference>
<dbReference type="PANTHER" id="PTHR11803:SF39">
    <property type="entry name" value="2-IMINOBUTANOATE_2-IMINOPROPANOATE DEAMINASE"/>
    <property type="match status" value="1"/>
</dbReference>
<dbReference type="KEGG" id="tpsc:RBB77_04335"/>
<gene>
    <name evidence="2" type="ORF">RBB77_04335</name>
</gene>
<dbReference type="Pfam" id="PF01042">
    <property type="entry name" value="Ribonuc_L-PSP"/>
    <property type="match status" value="1"/>
</dbReference>
<dbReference type="InterPro" id="IPR006175">
    <property type="entry name" value="YjgF/YER057c/UK114"/>
</dbReference>
<dbReference type="PROSITE" id="PS01094">
    <property type="entry name" value="UPF0076"/>
    <property type="match status" value="1"/>
</dbReference>
<reference evidence="2" key="1">
    <citation type="submission" date="2023-08" db="EMBL/GenBank/DDBJ databases">
        <authorList>
            <person name="Messyasz A."/>
            <person name="Mannisto M.K."/>
            <person name="Kerkhof L.J."/>
            <person name="Haggblom M."/>
        </authorList>
    </citation>
    <scope>NUCLEOTIDE SEQUENCE</scope>
    <source>
        <strain evidence="2">X5P6</strain>
    </source>
</reference>
<evidence type="ECO:0000256" key="1">
    <source>
        <dbReference type="ARBA" id="ARBA00010552"/>
    </source>
</evidence>
<dbReference type="GO" id="GO:0005829">
    <property type="term" value="C:cytosol"/>
    <property type="evidence" value="ECO:0007669"/>
    <property type="project" value="TreeGrafter"/>
</dbReference>
<dbReference type="GO" id="GO:0019239">
    <property type="term" value="F:deaminase activity"/>
    <property type="evidence" value="ECO:0007669"/>
    <property type="project" value="TreeGrafter"/>
</dbReference>
<comment type="similarity">
    <text evidence="1">Belongs to the RutC family.</text>
</comment>
<dbReference type="InterPro" id="IPR006056">
    <property type="entry name" value="RidA"/>
</dbReference>